<dbReference type="SUPFAM" id="SSF88659">
    <property type="entry name" value="Sigma3 and sigma4 domains of RNA polymerase sigma factors"/>
    <property type="match status" value="1"/>
</dbReference>
<dbReference type="InterPro" id="IPR007630">
    <property type="entry name" value="RNA_pol_sigma70_r4"/>
</dbReference>
<reference evidence="6 7" key="1">
    <citation type="journal article" date="2013" name="PLoS ONE">
        <title>Identification and characterization of three novel lipases belonging to families II and V from Anaerovibrio lipolyticus 5ST.</title>
        <authorList>
            <person name="Prive F."/>
            <person name="Kaderbhai N.N."/>
            <person name="Girdwood S."/>
            <person name="Worgan H.J."/>
            <person name="Pinloche E."/>
            <person name="Scollan N.D."/>
            <person name="Huws S.A."/>
            <person name="Newbold C.J."/>
        </authorList>
    </citation>
    <scope>NUCLEOTIDE SEQUENCE [LARGE SCALE GENOMIC DNA]</scope>
    <source>
        <strain evidence="6 7">5S</strain>
    </source>
</reference>
<feature type="domain" description="RNA polymerase sigma-70" evidence="5">
    <location>
        <begin position="498"/>
        <end position="524"/>
    </location>
</feature>
<dbReference type="PANTHER" id="PTHR30603:SF47">
    <property type="entry name" value="RNA POLYMERASE SIGMA FACTOR SIGD, CHLOROPLASTIC"/>
    <property type="match status" value="1"/>
</dbReference>
<comment type="caution">
    <text evidence="6">The sequence shown here is derived from an EMBL/GenBank/DDBJ whole genome shotgun (WGS) entry which is preliminary data.</text>
</comment>
<keyword evidence="7" id="KW-1185">Reference proteome</keyword>
<evidence type="ECO:0000313" key="6">
    <source>
        <dbReference type="EMBL" id="KHM52070.1"/>
    </source>
</evidence>
<dbReference type="GO" id="GO:0016987">
    <property type="term" value="F:sigma factor activity"/>
    <property type="evidence" value="ECO:0007669"/>
    <property type="project" value="UniProtKB-KW"/>
</dbReference>
<protein>
    <recommendedName>
        <fullName evidence="5">RNA polymerase sigma-70 domain-containing protein</fullName>
    </recommendedName>
</protein>
<evidence type="ECO:0000256" key="1">
    <source>
        <dbReference type="ARBA" id="ARBA00023015"/>
    </source>
</evidence>
<evidence type="ECO:0000259" key="5">
    <source>
        <dbReference type="PROSITE" id="PS00716"/>
    </source>
</evidence>
<dbReference type="Gene3D" id="1.10.10.10">
    <property type="entry name" value="Winged helix-like DNA-binding domain superfamily/Winged helix DNA-binding domain"/>
    <property type="match status" value="1"/>
</dbReference>
<evidence type="ECO:0000256" key="3">
    <source>
        <dbReference type="ARBA" id="ARBA00023125"/>
    </source>
</evidence>
<dbReference type="InterPro" id="IPR014284">
    <property type="entry name" value="RNA_pol_sigma-70_dom"/>
</dbReference>
<dbReference type="InterPro" id="IPR013325">
    <property type="entry name" value="RNA_pol_sigma_r2"/>
</dbReference>
<dbReference type="Proteomes" id="UP000030993">
    <property type="component" value="Unassembled WGS sequence"/>
</dbReference>
<dbReference type="PRINTS" id="PR00046">
    <property type="entry name" value="SIGMA70FCT"/>
</dbReference>
<dbReference type="NCBIfam" id="TIGR02937">
    <property type="entry name" value="sigma70-ECF"/>
    <property type="match status" value="1"/>
</dbReference>
<dbReference type="GO" id="GO:0003677">
    <property type="term" value="F:DNA binding"/>
    <property type="evidence" value="ECO:0007669"/>
    <property type="project" value="UniProtKB-KW"/>
</dbReference>
<keyword evidence="3" id="KW-0238">DNA-binding</keyword>
<keyword evidence="1" id="KW-0805">Transcription regulation</keyword>
<dbReference type="PROSITE" id="PS00716">
    <property type="entry name" value="SIGMA70_2"/>
    <property type="match status" value="1"/>
</dbReference>
<evidence type="ECO:0000256" key="4">
    <source>
        <dbReference type="ARBA" id="ARBA00023163"/>
    </source>
</evidence>
<dbReference type="Pfam" id="PF04545">
    <property type="entry name" value="Sigma70_r4"/>
    <property type="match status" value="1"/>
</dbReference>
<dbReference type="InterPro" id="IPR036388">
    <property type="entry name" value="WH-like_DNA-bd_sf"/>
</dbReference>
<keyword evidence="4" id="KW-0804">Transcription</keyword>
<dbReference type="CDD" id="cd06171">
    <property type="entry name" value="Sigma70_r4"/>
    <property type="match status" value="1"/>
</dbReference>
<dbReference type="Gene3D" id="1.20.120.1810">
    <property type="match status" value="1"/>
</dbReference>
<dbReference type="RefSeq" id="WP_039208299.1">
    <property type="nucleotide sequence ID" value="NZ_JSCE01000143.1"/>
</dbReference>
<sequence>MAQVSYALREDQNTIFLLQDAGKRYNKYCQIAVFGRNIIRPEFFRQYMYFAPYTGNSGKYYGSVTDVRLSIEDNDYVPGSNYVAVIDSEVEFKVTPSVIRQLSKEYMPAWGVKSYLDYFNDRKSGILLFVRVFEVNQALPQFYLEKGIRGSSQVLKLYDEYGSETSFTVDEIRPVISDNKFSYLKDEILHMMKVEGAFIALYDNTERGLNDLQERVIADRQIQGTHRRWENRHLQWLESDDDSDFDMAQLDYEAIYQEVLDICPGMQGIIDYVRNIQAARLGEYDYYLKDIHKYYDPKGAAFARIFDMSIRSAVKSALYHSNQYRINVEDAFQEACIGVITAIRKHSDTVEGLFPSYVSMWMRQVLNRNLAPYDYNFRIPVHHGTRISQVLKQVSKVFDMSEVENISFGELYYLLLNYSDCDVDEAKRTAGILYPAESMEEILKNPENESLFVDNSQLNEINESLLNEMVHDALSILTQREREIILNRFGFGSYKESTLEDIGNMFGITRERIRQIEAKAMRKMLDYLYRKNYISKNKYYSIINSKIKKKLKMKS</sequence>
<organism evidence="6 7">
    <name type="scientific">Anaerovibrio lipolyticus</name>
    <dbReference type="NCBI Taxonomy" id="82374"/>
    <lineage>
        <taxon>Bacteria</taxon>
        <taxon>Bacillati</taxon>
        <taxon>Bacillota</taxon>
        <taxon>Negativicutes</taxon>
        <taxon>Selenomonadales</taxon>
        <taxon>Selenomonadaceae</taxon>
        <taxon>Anaerovibrio</taxon>
    </lineage>
</organism>
<evidence type="ECO:0000256" key="2">
    <source>
        <dbReference type="ARBA" id="ARBA00023082"/>
    </source>
</evidence>
<dbReference type="PANTHER" id="PTHR30603">
    <property type="entry name" value="RNA POLYMERASE SIGMA FACTOR RPO"/>
    <property type="match status" value="1"/>
</dbReference>
<dbReference type="STRING" id="82374.NZ47_07020"/>
<dbReference type="EMBL" id="JSCE01000143">
    <property type="protein sequence ID" value="KHM52070.1"/>
    <property type="molecule type" value="Genomic_DNA"/>
</dbReference>
<keyword evidence="2" id="KW-0731">Sigma factor</keyword>
<dbReference type="InterPro" id="IPR013324">
    <property type="entry name" value="RNA_pol_sigma_r3/r4-like"/>
</dbReference>
<dbReference type="InterPro" id="IPR050239">
    <property type="entry name" value="Sigma-70_RNA_pol_init_factors"/>
</dbReference>
<proteinExistence type="predicted"/>
<name>A0A0B2JUP6_9FIRM</name>
<gene>
    <name evidence="6" type="ORF">NZ47_07020</name>
</gene>
<dbReference type="AlphaFoldDB" id="A0A0B2JUP6"/>
<evidence type="ECO:0000313" key="7">
    <source>
        <dbReference type="Proteomes" id="UP000030993"/>
    </source>
</evidence>
<dbReference type="SUPFAM" id="SSF88946">
    <property type="entry name" value="Sigma2 domain of RNA polymerase sigma factors"/>
    <property type="match status" value="1"/>
</dbReference>
<dbReference type="InterPro" id="IPR000943">
    <property type="entry name" value="RNA_pol_sigma70"/>
</dbReference>
<dbReference type="GO" id="GO:0006352">
    <property type="term" value="P:DNA-templated transcription initiation"/>
    <property type="evidence" value="ECO:0007669"/>
    <property type="project" value="InterPro"/>
</dbReference>
<accession>A0A0B2JUP6</accession>